<evidence type="ECO:0000313" key="2">
    <source>
        <dbReference type="EMBL" id="GAJ14651.1"/>
    </source>
</evidence>
<dbReference type="Gene3D" id="2.40.100.20">
    <property type="match status" value="1"/>
</dbReference>
<dbReference type="Pfam" id="PF04126">
    <property type="entry name" value="Cyclophil_like"/>
    <property type="match status" value="1"/>
</dbReference>
<proteinExistence type="predicted"/>
<feature type="domain" description="Cyclophilin TM1367-like" evidence="1">
    <location>
        <begin position="1"/>
        <end position="63"/>
    </location>
</feature>
<protein>
    <recommendedName>
        <fullName evidence="1">Cyclophilin TM1367-like domain-containing protein</fullName>
    </recommendedName>
</protein>
<dbReference type="InterPro" id="IPR029000">
    <property type="entry name" value="Cyclophilin-like_dom_sf"/>
</dbReference>
<organism evidence="2">
    <name type="scientific">marine sediment metagenome</name>
    <dbReference type="NCBI Taxonomy" id="412755"/>
    <lineage>
        <taxon>unclassified sequences</taxon>
        <taxon>metagenomes</taxon>
        <taxon>ecological metagenomes</taxon>
    </lineage>
</organism>
<dbReference type="InterPro" id="IPR025658">
    <property type="entry name" value="Cyclophilin_TM1367"/>
</dbReference>
<comment type="caution">
    <text evidence="2">The sequence shown here is derived from an EMBL/GenBank/DDBJ whole genome shotgun (WGS) entry which is preliminary data.</text>
</comment>
<dbReference type="AlphaFoldDB" id="X1VI28"/>
<feature type="non-terminal residue" evidence="2">
    <location>
        <position position="1"/>
    </location>
</feature>
<sequence length="66" mass="7006">EVVTEGDLGYWPSGSAFCIFFGTTPVSRGNEIRPASPVSIFGKVTGDAKVFKKVSSGAKIIIEKVE</sequence>
<name>X1VI28_9ZZZZ</name>
<dbReference type="SUPFAM" id="SSF50891">
    <property type="entry name" value="Cyclophilin-like"/>
    <property type="match status" value="1"/>
</dbReference>
<accession>X1VI28</accession>
<dbReference type="EMBL" id="BARW01026011">
    <property type="protein sequence ID" value="GAJ14651.1"/>
    <property type="molecule type" value="Genomic_DNA"/>
</dbReference>
<reference evidence="2" key="1">
    <citation type="journal article" date="2014" name="Front. Microbiol.">
        <title>High frequency of phylogenetically diverse reductive dehalogenase-homologous genes in deep subseafloor sedimentary metagenomes.</title>
        <authorList>
            <person name="Kawai M."/>
            <person name="Futagami T."/>
            <person name="Toyoda A."/>
            <person name="Takaki Y."/>
            <person name="Nishi S."/>
            <person name="Hori S."/>
            <person name="Arai W."/>
            <person name="Tsubouchi T."/>
            <person name="Morono Y."/>
            <person name="Uchiyama I."/>
            <person name="Ito T."/>
            <person name="Fujiyama A."/>
            <person name="Inagaki F."/>
            <person name="Takami H."/>
        </authorList>
    </citation>
    <scope>NUCLEOTIDE SEQUENCE</scope>
    <source>
        <strain evidence="2">Expedition CK06-06</strain>
    </source>
</reference>
<gene>
    <name evidence="2" type="ORF">S12H4_42498</name>
</gene>
<evidence type="ECO:0000259" key="1">
    <source>
        <dbReference type="Pfam" id="PF04126"/>
    </source>
</evidence>